<evidence type="ECO:0000313" key="3">
    <source>
        <dbReference type="Proteomes" id="UP000187074"/>
    </source>
</evidence>
<dbReference type="AlphaFoldDB" id="A0A1R1B3I3"/>
<accession>A0A1R1B3I3</accession>
<keyword evidence="1" id="KW-0472">Membrane</keyword>
<comment type="caution">
    <text evidence="2">The sequence shown here is derived from an EMBL/GenBank/DDBJ whole genome shotgun (WGS) entry which is preliminary data.</text>
</comment>
<dbReference type="RefSeq" id="WP_076322341.1">
    <property type="nucleotide sequence ID" value="NZ_MRTF01000003.1"/>
</dbReference>
<dbReference type="OrthoDB" id="2659331at2"/>
<proteinExistence type="predicted"/>
<gene>
    <name evidence="2" type="ORF">BK123_10455</name>
</gene>
<reference evidence="2 3" key="1">
    <citation type="submission" date="2016-11" db="EMBL/GenBank/DDBJ databases">
        <title>Paenibacillus species isolates.</title>
        <authorList>
            <person name="Beno S.M."/>
        </authorList>
    </citation>
    <scope>NUCLEOTIDE SEQUENCE [LARGE SCALE GENOMIC DNA]</scope>
    <source>
        <strain evidence="2 3">FSL F4-0100</strain>
    </source>
</reference>
<protein>
    <submittedName>
        <fullName evidence="2">Uncharacterized protein</fullName>
    </submittedName>
</protein>
<name>A0A1R1B3I3_PAELA</name>
<organism evidence="2 3">
    <name type="scientific">Paenibacillus lautus</name>
    <name type="common">Bacillus lautus</name>
    <dbReference type="NCBI Taxonomy" id="1401"/>
    <lineage>
        <taxon>Bacteria</taxon>
        <taxon>Bacillati</taxon>
        <taxon>Bacillota</taxon>
        <taxon>Bacilli</taxon>
        <taxon>Bacillales</taxon>
        <taxon>Paenibacillaceae</taxon>
        <taxon>Paenibacillus</taxon>
    </lineage>
</organism>
<dbReference type="STRING" id="1401.BK123_10455"/>
<evidence type="ECO:0000313" key="2">
    <source>
        <dbReference type="EMBL" id="OME93668.1"/>
    </source>
</evidence>
<sequence>MSKAAKWIWVWIVALVLVCTVFLIEHQKKIEQGTQMTLQSILGTSLFQIWSHYTDILELKSMPLHEARLAEVRLKLAAIEAYSKTADEAVRSQLLNPIAAKFLALSDSIRESYVENGRFSDEDIEKYAIIMRDSEALIPLMYKVYYVSESVEGGEVNLDISDYGELVALNNRLKHDLDGFTTKK</sequence>
<feature type="transmembrane region" description="Helical" evidence="1">
    <location>
        <begin position="6"/>
        <end position="24"/>
    </location>
</feature>
<dbReference type="EMBL" id="MRTF01000003">
    <property type="protein sequence ID" value="OME93668.1"/>
    <property type="molecule type" value="Genomic_DNA"/>
</dbReference>
<evidence type="ECO:0000256" key="1">
    <source>
        <dbReference type="SAM" id="Phobius"/>
    </source>
</evidence>
<keyword evidence="1" id="KW-1133">Transmembrane helix</keyword>
<dbReference type="Proteomes" id="UP000187074">
    <property type="component" value="Unassembled WGS sequence"/>
</dbReference>
<keyword evidence="1" id="KW-0812">Transmembrane</keyword>